<dbReference type="EMBL" id="MN740921">
    <property type="protein sequence ID" value="QHU17979.1"/>
    <property type="molecule type" value="Genomic_DNA"/>
</dbReference>
<dbReference type="InterPro" id="IPR011604">
    <property type="entry name" value="PDDEXK-like_dom_sf"/>
</dbReference>
<evidence type="ECO:0008006" key="2">
    <source>
        <dbReference type="Google" id="ProtNLM"/>
    </source>
</evidence>
<protein>
    <recommendedName>
        <fullName evidence="2">PD-(D/E)XK endonuclease-like domain-containing protein</fullName>
    </recommendedName>
</protein>
<dbReference type="AlphaFoldDB" id="A0A6C0KK42"/>
<evidence type="ECO:0000313" key="1">
    <source>
        <dbReference type="EMBL" id="QHU17979.1"/>
    </source>
</evidence>
<reference evidence="1" key="1">
    <citation type="journal article" date="2020" name="Nature">
        <title>Giant virus diversity and host interactions through global metagenomics.</title>
        <authorList>
            <person name="Schulz F."/>
            <person name="Roux S."/>
            <person name="Paez-Espino D."/>
            <person name="Jungbluth S."/>
            <person name="Walsh D.A."/>
            <person name="Denef V.J."/>
            <person name="McMahon K.D."/>
            <person name="Konstantinidis K.T."/>
            <person name="Eloe-Fadrosh E.A."/>
            <person name="Kyrpides N.C."/>
            <person name="Woyke T."/>
        </authorList>
    </citation>
    <scope>NUCLEOTIDE SEQUENCE</scope>
    <source>
        <strain evidence="1">GVMAG-S-3300012919-55</strain>
    </source>
</reference>
<name>A0A6C0KK42_9ZZZZ</name>
<proteinExistence type="predicted"/>
<accession>A0A6C0KK42</accession>
<sequence length="259" mass="30808">MASLLQEINANERDKDIRFQEKGHIYYVKGKKGYTSVTTLVHNAFPKFNADKIIDTMMASPKWSESKYFGMTKSDIKKQWKVNGQEAAKMGTAMHLMFEYHYNQIHPEKIETYKDTIEYSYFKNFINDHPELIPYRTEWTIFYEEYLISGSVDMVFYNEDDNTYSIYDWKRVKEIKKTGFGKTCLIPGLSHIHDANYWHYCFQLNIYKFILESKYDKKIRDLHLVVIHPENESNNYDKIKMPILPTDDILKILPSKTNP</sequence>
<organism evidence="1">
    <name type="scientific">viral metagenome</name>
    <dbReference type="NCBI Taxonomy" id="1070528"/>
    <lineage>
        <taxon>unclassified sequences</taxon>
        <taxon>metagenomes</taxon>
        <taxon>organismal metagenomes</taxon>
    </lineage>
</organism>
<dbReference type="Gene3D" id="3.90.320.10">
    <property type="match status" value="1"/>
</dbReference>